<dbReference type="AlphaFoldDB" id="A0A0C9VHX7"/>
<feature type="non-terminal residue" evidence="1">
    <location>
        <position position="1"/>
    </location>
</feature>
<dbReference type="EMBL" id="KN837172">
    <property type="protein sequence ID" value="KIJ37130.1"/>
    <property type="molecule type" value="Genomic_DNA"/>
</dbReference>
<proteinExistence type="predicted"/>
<gene>
    <name evidence="1" type="ORF">M422DRAFT_781967</name>
</gene>
<organism evidence="1 2">
    <name type="scientific">Sphaerobolus stellatus (strain SS14)</name>
    <dbReference type="NCBI Taxonomy" id="990650"/>
    <lineage>
        <taxon>Eukaryota</taxon>
        <taxon>Fungi</taxon>
        <taxon>Dikarya</taxon>
        <taxon>Basidiomycota</taxon>
        <taxon>Agaricomycotina</taxon>
        <taxon>Agaricomycetes</taxon>
        <taxon>Phallomycetidae</taxon>
        <taxon>Geastrales</taxon>
        <taxon>Sphaerobolaceae</taxon>
        <taxon>Sphaerobolus</taxon>
    </lineage>
</organism>
<protein>
    <submittedName>
        <fullName evidence="1">Uncharacterized protein</fullName>
    </submittedName>
</protein>
<accession>A0A0C9VHX7</accession>
<keyword evidence="2" id="KW-1185">Reference proteome</keyword>
<evidence type="ECO:0000313" key="2">
    <source>
        <dbReference type="Proteomes" id="UP000054279"/>
    </source>
</evidence>
<name>A0A0C9VHX7_SPHS4</name>
<dbReference type="Proteomes" id="UP000054279">
    <property type="component" value="Unassembled WGS sequence"/>
</dbReference>
<dbReference type="HOGENOM" id="CLU_1836433_0_0_1"/>
<sequence>MPACTSCNNNYPQLSDCAQCGHCTKLQGKSATERRTIENSPQCHGCGTVFKAMGGPICGCCTANSLTLEDTFEELDDNIRDEKLVQEEHVITAAGIMQQADTHCSTASAQCLKKQPKNLGLQKAENYTTLKQAAYKDAAKKSSKLISPAFYEPS</sequence>
<reference evidence="1 2" key="1">
    <citation type="submission" date="2014-06" db="EMBL/GenBank/DDBJ databases">
        <title>Evolutionary Origins and Diversification of the Mycorrhizal Mutualists.</title>
        <authorList>
            <consortium name="DOE Joint Genome Institute"/>
            <consortium name="Mycorrhizal Genomics Consortium"/>
            <person name="Kohler A."/>
            <person name="Kuo A."/>
            <person name="Nagy L.G."/>
            <person name="Floudas D."/>
            <person name="Copeland A."/>
            <person name="Barry K.W."/>
            <person name="Cichocki N."/>
            <person name="Veneault-Fourrey C."/>
            <person name="LaButti K."/>
            <person name="Lindquist E.A."/>
            <person name="Lipzen A."/>
            <person name="Lundell T."/>
            <person name="Morin E."/>
            <person name="Murat C."/>
            <person name="Riley R."/>
            <person name="Ohm R."/>
            <person name="Sun H."/>
            <person name="Tunlid A."/>
            <person name="Henrissat B."/>
            <person name="Grigoriev I.V."/>
            <person name="Hibbett D.S."/>
            <person name="Martin F."/>
        </authorList>
    </citation>
    <scope>NUCLEOTIDE SEQUENCE [LARGE SCALE GENOMIC DNA]</scope>
    <source>
        <strain evidence="1 2">SS14</strain>
    </source>
</reference>
<evidence type="ECO:0000313" key="1">
    <source>
        <dbReference type="EMBL" id="KIJ37130.1"/>
    </source>
</evidence>